<organism evidence="1 2">
    <name type="scientific">Streptomyces lydicus</name>
    <dbReference type="NCBI Taxonomy" id="47763"/>
    <lineage>
        <taxon>Bacteria</taxon>
        <taxon>Bacillati</taxon>
        <taxon>Actinomycetota</taxon>
        <taxon>Actinomycetes</taxon>
        <taxon>Kitasatosporales</taxon>
        <taxon>Streptomycetaceae</taxon>
        <taxon>Streptomyces</taxon>
    </lineage>
</organism>
<name>A0A1D7VJT0_9ACTN</name>
<protein>
    <submittedName>
        <fullName evidence="1">Mini-circle protein</fullName>
    </submittedName>
</protein>
<keyword evidence="2" id="KW-1185">Reference proteome</keyword>
<dbReference type="Proteomes" id="UP000094094">
    <property type="component" value="Chromosome"/>
</dbReference>
<dbReference type="OrthoDB" id="4548523at2"/>
<evidence type="ECO:0000313" key="2">
    <source>
        <dbReference type="Proteomes" id="UP000094094"/>
    </source>
</evidence>
<dbReference type="Gene3D" id="1.20.120.450">
    <property type="entry name" value="dinb family like domain"/>
    <property type="match status" value="1"/>
</dbReference>
<dbReference type="Pfam" id="PF04978">
    <property type="entry name" value="MST"/>
    <property type="match status" value="1"/>
</dbReference>
<reference evidence="1 2" key="1">
    <citation type="submission" date="2016-09" db="EMBL/GenBank/DDBJ databases">
        <title>Complete genome sequencing of Streptomyces lydicus 103 and metabolic pathways analysis of antibiotic biosynthesis.</title>
        <authorList>
            <person name="Jia N."/>
            <person name="Ding M.-Z."/>
            <person name="Gao F."/>
            <person name="Yuan Y.-J."/>
        </authorList>
    </citation>
    <scope>NUCLEOTIDE SEQUENCE [LARGE SCALE GENOMIC DNA]</scope>
    <source>
        <strain evidence="1 2">103</strain>
    </source>
</reference>
<dbReference type="RefSeq" id="WP_069568962.1">
    <property type="nucleotide sequence ID" value="NZ_CP017157.1"/>
</dbReference>
<dbReference type="InterPro" id="IPR034660">
    <property type="entry name" value="DinB/YfiT-like"/>
</dbReference>
<dbReference type="KEGG" id="slc:SL103_12720"/>
<dbReference type="EMBL" id="CP017157">
    <property type="protein sequence ID" value="AOP47002.1"/>
    <property type="molecule type" value="Genomic_DNA"/>
</dbReference>
<dbReference type="InterPro" id="IPR007061">
    <property type="entry name" value="MST-like"/>
</dbReference>
<dbReference type="SUPFAM" id="SSF109854">
    <property type="entry name" value="DinB/YfiT-like putative metalloenzymes"/>
    <property type="match status" value="1"/>
</dbReference>
<proteinExistence type="predicted"/>
<accession>A0A1D7VJT0</accession>
<evidence type="ECO:0000313" key="1">
    <source>
        <dbReference type="EMBL" id="AOP47002.1"/>
    </source>
</evidence>
<sequence>MTWIAPSIQRRELPTTAGEREMLQGWLDFHRDTLLAKCTGLDGDQLARASTPPSTLTLLGLVRHMTEVERSWFRRRFLGEEIPDVHITAENEDADFDDLDPAAAEADLAALRAEIAACDKAVADRGLDETFPASRGRTLSLRWIYVHMIEEYARHNGHADLLRERIDGVTGA</sequence>
<gene>
    <name evidence="1" type="ORF">SL103_12720</name>
</gene>
<dbReference type="AlphaFoldDB" id="A0A1D7VJT0"/>